<sequence>MQQSSMVTNNIEQYPAIYGPAITEVAFVARQSSDCSQIIRYAKQLMQGMSRGEEVFPQQAALSCSTFSGHALMTQLPDQLLREQLAAREIMLPAKKNYAVAMLYMPTDETTRLQIMEEIERYIRDYHYELLIWREVPVNAQLYKDSWDQLVPKMYQCIFSLENSSIGNEQLEQLSRDQKLYRLRKQIEQLFKIKQLPSGSVVSLSATVVTYQAPLEAGQWFTFFKDLEDTSYETKFAIVYRYRAMLAQESWILPLACHYMLRSGKLHSLRTNRDLLKSRQTDMQVSWLADLDDPLDIQYATDVLAEKSEYYGSIITDRLAEQYYLTGHGLAHCALQMMPNLALSASPQDSQQQAYYTYNSGQMEAWEGPAILLFTDGSTVGAMIDRNSFRSVRYVQTSDQYLLLSSKLIYSALDDVQLVAKNRLRPGRLLVVDTTTARIISDDVMKQRLVDRNPYEALVEQQFVHIDELPESAAQDTLTEHELFQLQLLYGYTREDIQRIMEHMAIMGQDPLVSMGFDAPLALLSNKQQSVYNYFKQRFVQVLYPAIDPVREQASTATKMMLGADQNLLQIGVAQLNKITADTPVLLPQQMGKLRRLRMAGMRAMTLPLVFADEGMEQALDLLCKGAVRAIEKGHTLLILSDLHLLEEQYPLTALLAVAAVHQHLVNVGLRSRVSIIVESGEIRETHQFALLLGYGADAVYPYLAFATIIHLIEHEVLKGISVDKAVRNYVQAATRGIVKVMSKAGIATVQAYRGSGLFEAVGLSDTLIARYFPSTTAHLGAIDLHDLTGKAIAHRRMVQQWNGKFEQGESNMQLDSGGQFQWRKDGEEHLLHPQTIHTLQNAASKNDYTLYKKFSNLIHSHGKKHVTLRSMLSFKPTHRSIPLEEVEPAQAIVKRFKTGAASYGAISEEAHYSLSEAMHRLQARSNSGEGGESPQSHSEIRQIASGRFAVTNQYLVTAAELQVKIAQGAKPGEGGRLPGLKVYPWIAKARRTTAGVGLVSPPSHHDVYSSYDLAGLLYDLRMVNEQARINVKIASGSDVVEAAIQAVEGGANGLVISGYDGGTAAALSGSLRHAGLPWELGLTKVHRALQEVGLRDQVILETDGKLLTGRDVAIAALMGAEEFGFTTAPLIVLGCIMMRVCQLDTCPTGIATQNEQLRKKFAGDPEHIVNYMLFIAEELREIMAQLGFRTMEEMIGRVNQLEVVEDSSATDISEAPKWNRVQLESLLQQVDPEQKLAIKGHQNREAVTVDHRLRVQSSFDRQQLIPVVRKALAGDESVVGQFIIPDGERAVGAQLGAYVSCYYRKNKPLEVAKRTIQFELRGRAGDSFGAFLPEGITLALIGDGNDGFGKGLSGGTLLVKPSRKPNYVAADHIIVGNSALYGATRGEAYISGIAGARLSVRNSGAIIVAEGAGDHACEYMTSGTTIILGETGRNFGAGMTGGVSFVYDVTGDFHYRCNLKTIMLEYVEEEEDIAFIKHYIENHLQYTASKLAATILDDWAVSVERFVKVIPKDYQKLLRRTKQLQARGLNEETAAYSAFEMMRREMTRT</sequence>
<dbReference type="InterPro" id="IPR013785">
    <property type="entry name" value="Aldolase_TIM"/>
</dbReference>
<evidence type="ECO:0000259" key="18">
    <source>
        <dbReference type="Pfam" id="PF04898"/>
    </source>
</evidence>
<dbReference type="GO" id="GO:0004355">
    <property type="term" value="F:glutamate synthase (NADPH) activity"/>
    <property type="evidence" value="ECO:0007669"/>
    <property type="project" value="UniProtKB-EC"/>
</dbReference>
<keyword evidence="7" id="KW-0479">Metal-binding</keyword>
<proteinExistence type="inferred from homology"/>
<dbReference type="EC" id="1.4.1.13" evidence="19"/>
<evidence type="ECO:0000256" key="3">
    <source>
        <dbReference type="ARBA" id="ARBA00009716"/>
    </source>
</evidence>
<dbReference type="PANTHER" id="PTHR43100:SF1">
    <property type="entry name" value="GLUTAMATE SYNTHASE [NADPH] SMALL CHAIN"/>
    <property type="match status" value="1"/>
</dbReference>
<dbReference type="Pfam" id="PF04898">
    <property type="entry name" value="Glu_syn_central"/>
    <property type="match status" value="1"/>
</dbReference>
<dbReference type="Proteomes" id="UP001597362">
    <property type="component" value="Unassembled WGS sequence"/>
</dbReference>
<evidence type="ECO:0000256" key="10">
    <source>
        <dbReference type="ARBA" id="ARBA00023004"/>
    </source>
</evidence>
<dbReference type="Pfam" id="PF01493">
    <property type="entry name" value="GXGXG"/>
    <property type="match status" value="1"/>
</dbReference>
<keyword evidence="10" id="KW-0408">Iron</keyword>
<dbReference type="Gene3D" id="2.160.20.60">
    <property type="entry name" value="Glutamate synthase, alpha subunit, C-terminal domain"/>
    <property type="match status" value="1"/>
</dbReference>
<dbReference type="InterPro" id="IPR029055">
    <property type="entry name" value="Ntn_hydrolases_N"/>
</dbReference>
<evidence type="ECO:0000313" key="19">
    <source>
        <dbReference type="EMBL" id="MFD2115417.1"/>
    </source>
</evidence>
<feature type="domain" description="Glutamine amidotransferase type-2" evidence="15">
    <location>
        <begin position="67"/>
        <end position="456"/>
    </location>
</feature>
<dbReference type="SUPFAM" id="SSF51395">
    <property type="entry name" value="FMN-linked oxidoreductases"/>
    <property type="match status" value="1"/>
</dbReference>
<feature type="domain" description="Glutamate synthase alpha subunit C-terminal" evidence="16">
    <location>
        <begin position="1288"/>
        <end position="1473"/>
    </location>
</feature>
<evidence type="ECO:0000256" key="14">
    <source>
        <dbReference type="ARBA" id="ARBA00029440"/>
    </source>
</evidence>
<dbReference type="Gene3D" id="3.20.20.70">
    <property type="entry name" value="Aldolase class I"/>
    <property type="match status" value="2"/>
</dbReference>
<comment type="cofactor">
    <cofactor evidence="1">
        <name>FMN</name>
        <dbReference type="ChEBI" id="CHEBI:58210"/>
    </cofactor>
</comment>
<protein>
    <submittedName>
        <fullName evidence="19">Glutamate synthase large subunit</fullName>
        <ecNumber evidence="19">1.4.1.13</ecNumber>
    </submittedName>
</protein>
<evidence type="ECO:0000259" key="17">
    <source>
        <dbReference type="Pfam" id="PF01645"/>
    </source>
</evidence>
<keyword evidence="5" id="KW-0285">Flavoprotein</keyword>
<keyword evidence="12" id="KW-0314">Glutamate biosynthesis</keyword>
<keyword evidence="9 19" id="KW-0560">Oxidoreductase</keyword>
<dbReference type="InterPro" id="IPR002489">
    <property type="entry name" value="Glu_synth_asu_C"/>
</dbReference>
<accession>A0ABW4YI89</accession>
<evidence type="ECO:0000256" key="4">
    <source>
        <dbReference type="ARBA" id="ARBA00022605"/>
    </source>
</evidence>
<dbReference type="InterPro" id="IPR036485">
    <property type="entry name" value="Glu_synth_asu_C_sf"/>
</dbReference>
<dbReference type="SUPFAM" id="SSF69336">
    <property type="entry name" value="Alpha subunit of glutamate synthase, C-terminal domain"/>
    <property type="match status" value="1"/>
</dbReference>
<comment type="pathway">
    <text evidence="14">Amino-acid biosynthesis.</text>
</comment>
<keyword evidence="8" id="KW-0315">Glutamine amidotransferase</keyword>
<keyword evidence="20" id="KW-1185">Reference proteome</keyword>
<evidence type="ECO:0000259" key="16">
    <source>
        <dbReference type="Pfam" id="PF01493"/>
    </source>
</evidence>
<evidence type="ECO:0000259" key="15">
    <source>
        <dbReference type="Pfam" id="PF00310"/>
    </source>
</evidence>
<evidence type="ECO:0000256" key="9">
    <source>
        <dbReference type="ARBA" id="ARBA00023002"/>
    </source>
</evidence>
<dbReference type="InterPro" id="IPR002932">
    <property type="entry name" value="Glu_synthdom"/>
</dbReference>
<keyword evidence="4" id="KW-0028">Amino-acid biosynthesis</keyword>
<dbReference type="EMBL" id="JBHUHO010000017">
    <property type="protein sequence ID" value="MFD2115417.1"/>
    <property type="molecule type" value="Genomic_DNA"/>
</dbReference>
<dbReference type="InterPro" id="IPR017932">
    <property type="entry name" value="GATase_2_dom"/>
</dbReference>
<evidence type="ECO:0000256" key="13">
    <source>
        <dbReference type="ARBA" id="ARBA00023291"/>
    </source>
</evidence>
<name>A0ABW4YI89_9BACL</name>
<comment type="caution">
    <text evidence="19">The sequence shown here is derived from an EMBL/GenBank/DDBJ whole genome shotgun (WGS) entry which is preliminary data.</text>
</comment>
<dbReference type="Pfam" id="PF01645">
    <property type="entry name" value="Glu_synthase"/>
    <property type="match status" value="1"/>
</dbReference>
<feature type="domain" description="Glutamate synthase" evidence="17">
    <location>
        <begin position="832"/>
        <end position="1189"/>
    </location>
</feature>
<keyword evidence="13" id="KW-0003">3Fe-4S</keyword>
<dbReference type="Pfam" id="PF00310">
    <property type="entry name" value="GATase_2"/>
    <property type="match status" value="1"/>
</dbReference>
<evidence type="ECO:0000256" key="11">
    <source>
        <dbReference type="ARBA" id="ARBA00023014"/>
    </source>
</evidence>
<comment type="similarity">
    <text evidence="3">Belongs to the glutamate synthase family.</text>
</comment>
<reference evidence="20" key="1">
    <citation type="journal article" date="2019" name="Int. J. Syst. Evol. Microbiol.">
        <title>The Global Catalogue of Microorganisms (GCM) 10K type strain sequencing project: providing services to taxonomists for standard genome sequencing and annotation.</title>
        <authorList>
            <consortium name="The Broad Institute Genomics Platform"/>
            <consortium name="The Broad Institute Genome Sequencing Center for Infectious Disease"/>
            <person name="Wu L."/>
            <person name="Ma J."/>
        </authorList>
    </citation>
    <scope>NUCLEOTIDE SEQUENCE [LARGE SCALE GENOMIC DNA]</scope>
    <source>
        <strain evidence="20">GH52</strain>
    </source>
</reference>
<comment type="cofactor">
    <cofactor evidence="2">
        <name>[3Fe-4S] cluster</name>
        <dbReference type="ChEBI" id="CHEBI:21137"/>
    </cofactor>
</comment>
<dbReference type="NCBIfam" id="NF008730">
    <property type="entry name" value="PRK11750.1"/>
    <property type="match status" value="1"/>
</dbReference>
<evidence type="ECO:0000256" key="7">
    <source>
        <dbReference type="ARBA" id="ARBA00022723"/>
    </source>
</evidence>
<organism evidence="19 20">
    <name type="scientific">Paenibacillus yanchengensis</name>
    <dbReference type="NCBI Taxonomy" id="2035833"/>
    <lineage>
        <taxon>Bacteria</taxon>
        <taxon>Bacillati</taxon>
        <taxon>Bacillota</taxon>
        <taxon>Bacilli</taxon>
        <taxon>Bacillales</taxon>
        <taxon>Paenibacillaceae</taxon>
        <taxon>Paenibacillus</taxon>
    </lineage>
</organism>
<evidence type="ECO:0000313" key="20">
    <source>
        <dbReference type="Proteomes" id="UP001597362"/>
    </source>
</evidence>
<dbReference type="SUPFAM" id="SSF56235">
    <property type="entry name" value="N-terminal nucleophile aminohydrolases (Ntn hydrolases)"/>
    <property type="match status" value="1"/>
</dbReference>
<evidence type="ECO:0000256" key="5">
    <source>
        <dbReference type="ARBA" id="ARBA00022630"/>
    </source>
</evidence>
<dbReference type="Gene3D" id="3.60.20.10">
    <property type="entry name" value="Glutamine Phosphoribosylpyrophosphate, subunit 1, domain 1"/>
    <property type="match status" value="1"/>
</dbReference>
<dbReference type="RefSeq" id="WP_377770556.1">
    <property type="nucleotide sequence ID" value="NZ_JBHUHO010000017.1"/>
</dbReference>
<evidence type="ECO:0000256" key="1">
    <source>
        <dbReference type="ARBA" id="ARBA00001917"/>
    </source>
</evidence>
<dbReference type="PANTHER" id="PTHR43100">
    <property type="entry name" value="GLUTAMATE SYNTHASE [NADPH] SMALL CHAIN"/>
    <property type="match status" value="1"/>
</dbReference>
<dbReference type="CDD" id="cd02808">
    <property type="entry name" value="GltS_FMN"/>
    <property type="match status" value="1"/>
</dbReference>
<feature type="domain" description="Glutamate synthase central-N" evidence="18">
    <location>
        <begin position="487"/>
        <end position="765"/>
    </location>
</feature>
<evidence type="ECO:0000256" key="8">
    <source>
        <dbReference type="ARBA" id="ARBA00022962"/>
    </source>
</evidence>
<evidence type="ECO:0000256" key="6">
    <source>
        <dbReference type="ARBA" id="ARBA00022643"/>
    </source>
</evidence>
<dbReference type="InterPro" id="IPR051394">
    <property type="entry name" value="Glutamate_Synthase"/>
</dbReference>
<gene>
    <name evidence="19" type="primary">gltB</name>
    <name evidence="19" type="ORF">ACFSJH_06670</name>
</gene>
<keyword evidence="11" id="KW-0411">Iron-sulfur</keyword>
<evidence type="ECO:0000256" key="12">
    <source>
        <dbReference type="ARBA" id="ARBA00023164"/>
    </source>
</evidence>
<keyword evidence="6" id="KW-0288">FMN</keyword>
<evidence type="ECO:0000256" key="2">
    <source>
        <dbReference type="ARBA" id="ARBA00001927"/>
    </source>
</evidence>
<dbReference type="InterPro" id="IPR006982">
    <property type="entry name" value="Glu_synth_centr_N"/>
</dbReference>